<dbReference type="RefSeq" id="WP_147251674.1">
    <property type="nucleotide sequence ID" value="NZ_JACCEU010000032.1"/>
</dbReference>
<evidence type="ECO:0000313" key="2">
    <source>
        <dbReference type="Proteomes" id="UP000253628"/>
    </source>
</evidence>
<proteinExistence type="predicted"/>
<comment type="caution">
    <text evidence="1">The sequence shown here is derived from an EMBL/GenBank/DDBJ whole genome shotgun (WGS) entry which is preliminary data.</text>
</comment>
<dbReference type="EMBL" id="QNRQ01000034">
    <property type="protein sequence ID" value="RBP33551.1"/>
    <property type="molecule type" value="Genomic_DNA"/>
</dbReference>
<reference evidence="1 2" key="1">
    <citation type="submission" date="2018-06" db="EMBL/GenBank/DDBJ databases">
        <title>Genomic Encyclopedia of Type Strains, Phase IV (KMG-IV): sequencing the most valuable type-strain genomes for metagenomic binning, comparative biology and taxonomic classification.</title>
        <authorList>
            <person name="Goeker M."/>
        </authorList>
    </citation>
    <scope>NUCLEOTIDE SEQUENCE [LARGE SCALE GENOMIC DNA]</scope>
    <source>
        <strain evidence="1 2">DSM 25520</strain>
    </source>
</reference>
<keyword evidence="2" id="KW-1185">Reference proteome</keyword>
<dbReference type="OrthoDB" id="8561916at2"/>
<protein>
    <submittedName>
        <fullName evidence="1">Uncharacterized protein</fullName>
    </submittedName>
</protein>
<dbReference type="AlphaFoldDB" id="A0A366GY46"/>
<gene>
    <name evidence="1" type="ORF">DFR37_1341</name>
</gene>
<name>A0A366GY46_9BURK</name>
<sequence>MPDETLYDPALQTMTRTVHLLASRVPAPRKVSHKDSFVFRHIERSIHQAIVQKLARIVSTLAAAHLLMTHGFVQEQAALQRILDELHEDVRFLSLAIINGEVTPLHRDYLASFFEEEFDEDTALESTQKRPMIPRRKIQAYIARSESPEFDPSTGTELARTVTKMYSGFVHAASPQIMDMYLGNPPHFHLNGVLGTERHDEYREDLWNYFYRSVLAFGFATKAFGDQQIFNEFTNFLNEFERLNGKTYIPNAG</sequence>
<organism evidence="1 2">
    <name type="scientific">Eoetvoesiella caeni</name>
    <dbReference type="NCBI Taxonomy" id="645616"/>
    <lineage>
        <taxon>Bacteria</taxon>
        <taxon>Pseudomonadati</taxon>
        <taxon>Pseudomonadota</taxon>
        <taxon>Betaproteobacteria</taxon>
        <taxon>Burkholderiales</taxon>
        <taxon>Alcaligenaceae</taxon>
        <taxon>Eoetvoesiella</taxon>
    </lineage>
</organism>
<evidence type="ECO:0000313" key="1">
    <source>
        <dbReference type="EMBL" id="RBP33551.1"/>
    </source>
</evidence>
<dbReference type="Proteomes" id="UP000253628">
    <property type="component" value="Unassembled WGS sequence"/>
</dbReference>
<accession>A0A366GY46</accession>